<keyword evidence="2" id="KW-0812">Transmembrane</keyword>
<dbReference type="Proteomes" id="UP000515860">
    <property type="component" value="Chromosome"/>
</dbReference>
<organism evidence="3 4">
    <name type="scientific">Wansuia hejianensis</name>
    <dbReference type="NCBI Taxonomy" id="2763667"/>
    <lineage>
        <taxon>Bacteria</taxon>
        <taxon>Bacillati</taxon>
        <taxon>Bacillota</taxon>
        <taxon>Clostridia</taxon>
        <taxon>Lachnospirales</taxon>
        <taxon>Lachnospiraceae</taxon>
        <taxon>Wansuia</taxon>
    </lineage>
</organism>
<dbReference type="RefSeq" id="WP_249328224.1">
    <property type="nucleotide sequence ID" value="NZ_CP060635.1"/>
</dbReference>
<accession>A0A7G9G947</accession>
<dbReference type="AlphaFoldDB" id="A0A7G9G947"/>
<feature type="region of interest" description="Disordered" evidence="1">
    <location>
        <begin position="1"/>
        <end position="24"/>
    </location>
</feature>
<dbReference type="EMBL" id="CP060635">
    <property type="protein sequence ID" value="QNM07329.1"/>
    <property type="molecule type" value="Genomic_DNA"/>
</dbReference>
<evidence type="ECO:0008006" key="5">
    <source>
        <dbReference type="Google" id="ProtNLM"/>
    </source>
</evidence>
<evidence type="ECO:0000313" key="3">
    <source>
        <dbReference type="EMBL" id="QNM07329.1"/>
    </source>
</evidence>
<feature type="compositionally biased region" description="Gly residues" evidence="1">
    <location>
        <begin position="571"/>
        <end position="581"/>
    </location>
</feature>
<keyword evidence="4" id="KW-1185">Reference proteome</keyword>
<evidence type="ECO:0000313" key="4">
    <source>
        <dbReference type="Proteomes" id="UP000515860"/>
    </source>
</evidence>
<keyword evidence="2" id="KW-1133">Transmembrane helix</keyword>
<feature type="transmembrane region" description="Helical" evidence="2">
    <location>
        <begin position="30"/>
        <end position="49"/>
    </location>
</feature>
<sequence length="618" mass="61705">MRKKGQIKKEQKETAAVPSGRKRHAKKKKVMIAATALGAAAVAGIFIVLTGRSGKAAVALGITVNEVAAEAGDISNTVVGTGNLEAGGASALNIPSGLVIEDVLVESGDQVSAGDALATVSEASVLGAMEEVQSAISELDEQIQENLESTAEVTVTAGVSGRVKVIYGSAGADAGDCMVGNGAIMALSADGKMAVTTDNGAGAAKGDAVTVSQADGTTWNGTVESVSGQSCVTVFSDEGAGDNETVTVTASDGAVLGSGLTYIHQKIDVTVTGGTISEISVSENEEVEAGDTLMVLESDARTVKGRELSAEREALVATLQELLTISKTCTITAAVDGTVSSVNISGSGISGSQSGSSQAVVASFASSYTGSAQAGTARLTSVSGTELPQPGEEDAGTQLRLAVKSAGTGTADILALPAPEKGKTPVAGIQAEDGSYSGTVVWSPDDTEFQAATVYTAEIELTAGEGYYFGADSILSVEIGVISGITVSEDKNSLSFRISFPETETEQQTPEDSGDHQSQQGGSGTEQSSEKGSSGNGSVSGDAGAVNMNAVNTYNTGAAVQGEASSATESGGSGTVSGSGSGSSDDSTDITAFTIASGDEMILSVNVDELDINSISED</sequence>
<reference evidence="3 4" key="1">
    <citation type="submission" date="2020-08" db="EMBL/GenBank/DDBJ databases">
        <authorList>
            <person name="Liu C."/>
            <person name="Sun Q."/>
        </authorList>
    </citation>
    <scope>NUCLEOTIDE SEQUENCE [LARGE SCALE GENOMIC DNA]</scope>
    <source>
        <strain evidence="3 4">NSJ-29</strain>
    </source>
</reference>
<feature type="region of interest" description="Disordered" evidence="1">
    <location>
        <begin position="561"/>
        <end position="591"/>
    </location>
</feature>
<dbReference type="KEGG" id="whj:H9Q79_10250"/>
<evidence type="ECO:0000256" key="2">
    <source>
        <dbReference type="SAM" id="Phobius"/>
    </source>
</evidence>
<keyword evidence="2" id="KW-0472">Membrane</keyword>
<proteinExistence type="predicted"/>
<feature type="region of interest" description="Disordered" evidence="1">
    <location>
        <begin position="502"/>
        <end position="544"/>
    </location>
</feature>
<gene>
    <name evidence="3" type="ORF">H9Q79_10250</name>
</gene>
<evidence type="ECO:0000256" key="1">
    <source>
        <dbReference type="SAM" id="MobiDB-lite"/>
    </source>
</evidence>
<name>A0A7G9G947_9FIRM</name>
<feature type="compositionally biased region" description="Low complexity" evidence="1">
    <location>
        <begin position="506"/>
        <end position="533"/>
    </location>
</feature>
<dbReference type="Gene3D" id="2.40.50.100">
    <property type="match status" value="1"/>
</dbReference>
<protein>
    <recommendedName>
        <fullName evidence="5">HlyD family efflux transporter periplasmic adaptor subunit</fullName>
    </recommendedName>
</protein>